<name>A0AAU2JMB1_9ACTN</name>
<evidence type="ECO:0008006" key="4">
    <source>
        <dbReference type="Google" id="ProtNLM"/>
    </source>
</evidence>
<protein>
    <recommendedName>
        <fullName evidence="4">Integral membrane protein</fullName>
    </recommendedName>
</protein>
<feature type="transmembrane region" description="Helical" evidence="2">
    <location>
        <begin position="159"/>
        <end position="184"/>
    </location>
</feature>
<keyword evidence="2" id="KW-0472">Membrane</keyword>
<feature type="compositionally biased region" description="Pro residues" evidence="1">
    <location>
        <begin position="91"/>
        <end position="105"/>
    </location>
</feature>
<organism evidence="3">
    <name type="scientific">Streptomyces sp. NBC_00049</name>
    <dbReference type="NCBI Taxonomy" id="2903617"/>
    <lineage>
        <taxon>Bacteria</taxon>
        <taxon>Bacillati</taxon>
        <taxon>Actinomycetota</taxon>
        <taxon>Actinomycetes</taxon>
        <taxon>Kitasatosporales</taxon>
        <taxon>Streptomycetaceae</taxon>
        <taxon>Streptomyces</taxon>
    </lineage>
</organism>
<accession>A0AAU2JMB1</accession>
<evidence type="ECO:0000313" key="3">
    <source>
        <dbReference type="EMBL" id="WTU73558.1"/>
    </source>
</evidence>
<keyword evidence="2" id="KW-1133">Transmembrane helix</keyword>
<feature type="transmembrane region" description="Helical" evidence="2">
    <location>
        <begin position="37"/>
        <end position="56"/>
    </location>
</feature>
<feature type="region of interest" description="Disordered" evidence="1">
    <location>
        <begin position="87"/>
        <end position="138"/>
    </location>
</feature>
<feature type="transmembrane region" description="Helical" evidence="2">
    <location>
        <begin position="63"/>
        <end position="80"/>
    </location>
</feature>
<keyword evidence="2" id="KW-0812">Transmembrane</keyword>
<evidence type="ECO:0000256" key="1">
    <source>
        <dbReference type="SAM" id="MobiDB-lite"/>
    </source>
</evidence>
<proteinExistence type="predicted"/>
<evidence type="ECO:0000256" key="2">
    <source>
        <dbReference type="SAM" id="Phobius"/>
    </source>
</evidence>
<gene>
    <name evidence="3" type="ORF">OG327_09525</name>
</gene>
<reference evidence="3" key="1">
    <citation type="submission" date="2022-10" db="EMBL/GenBank/DDBJ databases">
        <title>The complete genomes of actinobacterial strains from the NBC collection.</title>
        <authorList>
            <person name="Joergensen T.S."/>
            <person name="Alvarez Arevalo M."/>
            <person name="Sterndorff E.B."/>
            <person name="Faurdal D."/>
            <person name="Vuksanovic O."/>
            <person name="Mourched A.-S."/>
            <person name="Charusanti P."/>
            <person name="Shaw S."/>
            <person name="Blin K."/>
            <person name="Weber T."/>
        </authorList>
    </citation>
    <scope>NUCLEOTIDE SEQUENCE</scope>
    <source>
        <strain evidence="3">NBC_00049</strain>
    </source>
</reference>
<dbReference type="EMBL" id="CP108264">
    <property type="protein sequence ID" value="WTU73558.1"/>
    <property type="molecule type" value="Genomic_DNA"/>
</dbReference>
<dbReference type="AlphaFoldDB" id="A0AAU2JMB1"/>
<sequence>MSESPAPMRATRAAIFAAMCVALGAVGHSYMSGTDIPVAGLLGAFGVTGALAWLAAGRRRGPVGITAAVLAVQGVLHLVFSGSQAAEHAPGPAPASAPAPLPAAVPAPVHHHMPDMDMGGGTPLATDPVAQGGMAGTTDHLPDLAQLTDLSGMADMAGIAGHGGAGMIAAHVLAGLLCAGWLAWGEAAVFRLARTLGAAALHAARPLARALALVRARVAAPVAPPAFLPPYERPRRLRGAVHAHAVVRRGPPRGLFPRTTAPGRPARA</sequence>